<accession>A0ABX1ZJD8</accession>
<proteinExistence type="predicted"/>
<dbReference type="InterPro" id="IPR053521">
    <property type="entry name" value="McjB-like"/>
</dbReference>
<dbReference type="NCBIfam" id="NF033537">
    <property type="entry name" value="lasso_biosyn_B2"/>
    <property type="match status" value="1"/>
</dbReference>
<keyword evidence="3" id="KW-1185">Reference proteome</keyword>
<dbReference type="Proteomes" id="UP000618579">
    <property type="component" value="Unassembled WGS sequence"/>
</dbReference>
<dbReference type="Pfam" id="PF13471">
    <property type="entry name" value="Transglut_core3"/>
    <property type="match status" value="1"/>
</dbReference>
<reference evidence="2 3" key="1">
    <citation type="submission" date="2019-10" db="EMBL/GenBank/DDBJ databases">
        <title>Description of Paenibacillus pedi sp. nov.</title>
        <authorList>
            <person name="Carlier A."/>
            <person name="Qi S."/>
        </authorList>
    </citation>
    <scope>NUCLEOTIDE SEQUENCE [LARGE SCALE GENOMIC DNA]</scope>
    <source>
        <strain evidence="2 3">LMG 31457</strain>
    </source>
</reference>
<evidence type="ECO:0000259" key="1">
    <source>
        <dbReference type="Pfam" id="PF13471"/>
    </source>
</evidence>
<dbReference type="InterPro" id="IPR032708">
    <property type="entry name" value="McjB_C"/>
</dbReference>
<feature type="domain" description="Microcin J25-processing protein McjB C-terminal" evidence="1">
    <location>
        <begin position="9"/>
        <end position="117"/>
    </location>
</feature>
<gene>
    <name evidence="2" type="ORF">GC097_09340</name>
</gene>
<dbReference type="EMBL" id="WHNZ01000017">
    <property type="protein sequence ID" value="NOV00219.1"/>
    <property type="molecule type" value="Genomic_DNA"/>
</dbReference>
<evidence type="ECO:0000313" key="3">
    <source>
        <dbReference type="Proteomes" id="UP000618579"/>
    </source>
</evidence>
<sequence length="126" mass="14198">MYLGWARFLLFIPFSKVAPSLGAQMEETTNAQTQMNTATLLRIHDAIQVMSRHTFWESKCLVKAIAALKMLERRQIESTLYLGTGRDESGKMVAHAWLRSGPYYITGADGMERYAVVGKFAKYISG</sequence>
<name>A0ABX1ZJD8_9BACL</name>
<organism evidence="2 3">
    <name type="scientific">Paenibacillus planticolens</name>
    <dbReference type="NCBI Taxonomy" id="2654976"/>
    <lineage>
        <taxon>Bacteria</taxon>
        <taxon>Bacillati</taxon>
        <taxon>Bacillota</taxon>
        <taxon>Bacilli</taxon>
        <taxon>Bacillales</taxon>
        <taxon>Paenibacillaceae</taxon>
        <taxon>Paenibacillus</taxon>
    </lineage>
</organism>
<protein>
    <submittedName>
        <fullName evidence="2">Lasso peptide biosynthesis B2 protein</fullName>
    </submittedName>
</protein>
<evidence type="ECO:0000313" key="2">
    <source>
        <dbReference type="EMBL" id="NOV00219.1"/>
    </source>
</evidence>
<comment type="caution">
    <text evidence="2">The sequence shown here is derived from an EMBL/GenBank/DDBJ whole genome shotgun (WGS) entry which is preliminary data.</text>
</comment>